<name>A0ABD5VEB3_9EURY</name>
<reference evidence="2 3" key="1">
    <citation type="journal article" date="2019" name="Int. J. Syst. Evol. Microbiol.">
        <title>The Global Catalogue of Microorganisms (GCM) 10K type strain sequencing project: providing services to taxonomists for standard genome sequencing and annotation.</title>
        <authorList>
            <consortium name="The Broad Institute Genomics Platform"/>
            <consortium name="The Broad Institute Genome Sequencing Center for Infectious Disease"/>
            <person name="Wu L."/>
            <person name="Ma J."/>
        </authorList>
    </citation>
    <scope>NUCLEOTIDE SEQUENCE [LARGE SCALE GENOMIC DNA]</scope>
    <source>
        <strain evidence="2 3">GX26</strain>
    </source>
</reference>
<gene>
    <name evidence="2" type="ORF">ACFQGB_12980</name>
</gene>
<organism evidence="2 3">
    <name type="scientific">Halorubellus litoreus</name>
    <dbReference type="NCBI Taxonomy" id="755308"/>
    <lineage>
        <taxon>Archaea</taxon>
        <taxon>Methanobacteriati</taxon>
        <taxon>Methanobacteriota</taxon>
        <taxon>Stenosarchaea group</taxon>
        <taxon>Halobacteria</taxon>
        <taxon>Halobacteriales</taxon>
        <taxon>Halorubellaceae</taxon>
        <taxon>Halorubellus</taxon>
    </lineage>
</organism>
<dbReference type="RefSeq" id="WP_336350732.1">
    <property type="nucleotide sequence ID" value="NZ_JAZAQL010000002.1"/>
</dbReference>
<sequence length="169" mass="20540">MERIRLDLEVDVEGIDRSLARLERELDSALDEVRDEFYDQAVAFARHRIERKDAIFNWEVWESWAKIEEDRGNDLHLIVRNFAEHAEYVERGATFPYKAPPKEALRPWVREKLAHWPMPEEYKVEWLREKIKRDGLNGIHFARYAEERLDRDKERIAKEIIEREMPRRI</sequence>
<protein>
    <recommendedName>
        <fullName evidence="4">HK97 gp10 family phage protein</fullName>
    </recommendedName>
</protein>
<evidence type="ECO:0008006" key="4">
    <source>
        <dbReference type="Google" id="ProtNLM"/>
    </source>
</evidence>
<evidence type="ECO:0000313" key="3">
    <source>
        <dbReference type="Proteomes" id="UP001596395"/>
    </source>
</evidence>
<evidence type="ECO:0000256" key="1">
    <source>
        <dbReference type="SAM" id="Coils"/>
    </source>
</evidence>
<proteinExistence type="predicted"/>
<dbReference type="EMBL" id="JBHSXN010000002">
    <property type="protein sequence ID" value="MFC6953779.1"/>
    <property type="molecule type" value="Genomic_DNA"/>
</dbReference>
<dbReference type="Proteomes" id="UP001596395">
    <property type="component" value="Unassembled WGS sequence"/>
</dbReference>
<dbReference type="AlphaFoldDB" id="A0ABD5VEB3"/>
<keyword evidence="3" id="KW-1185">Reference proteome</keyword>
<evidence type="ECO:0000313" key="2">
    <source>
        <dbReference type="EMBL" id="MFC6953779.1"/>
    </source>
</evidence>
<feature type="coiled-coil region" evidence="1">
    <location>
        <begin position="5"/>
        <end position="32"/>
    </location>
</feature>
<accession>A0ABD5VEB3</accession>
<comment type="caution">
    <text evidence="2">The sequence shown here is derived from an EMBL/GenBank/DDBJ whole genome shotgun (WGS) entry which is preliminary data.</text>
</comment>
<keyword evidence="1" id="KW-0175">Coiled coil</keyword>